<dbReference type="InterPro" id="IPR001254">
    <property type="entry name" value="Trypsin_dom"/>
</dbReference>
<dbReference type="InterPro" id="IPR043504">
    <property type="entry name" value="Peptidase_S1_PA_chymotrypsin"/>
</dbReference>
<proteinExistence type="predicted"/>
<evidence type="ECO:0000256" key="3">
    <source>
        <dbReference type="ARBA" id="ARBA00022825"/>
    </source>
</evidence>
<reference evidence="7" key="1">
    <citation type="submission" date="2025-08" db="UniProtKB">
        <authorList>
            <consortium name="RefSeq"/>
        </authorList>
    </citation>
    <scope>IDENTIFICATION</scope>
</reference>
<dbReference type="SUPFAM" id="SSF50494">
    <property type="entry name" value="Trypsin-like serine proteases"/>
    <property type="match status" value="1"/>
</dbReference>
<gene>
    <name evidence="7" type="primary">LOC105361802</name>
</gene>
<evidence type="ECO:0000256" key="2">
    <source>
        <dbReference type="ARBA" id="ARBA00022801"/>
    </source>
</evidence>
<keyword evidence="6" id="KW-1185">Reference proteome</keyword>
<dbReference type="PANTHER" id="PTHR24276:SF98">
    <property type="entry name" value="FI18310P1-RELATED"/>
    <property type="match status" value="1"/>
</dbReference>
<dbReference type="InterPro" id="IPR009003">
    <property type="entry name" value="Peptidase_S1_PA"/>
</dbReference>
<protein>
    <submittedName>
        <fullName evidence="7">Kallikrein 1-related peptidase b5-like</fullName>
    </submittedName>
</protein>
<dbReference type="Pfam" id="PF00089">
    <property type="entry name" value="Trypsin"/>
    <property type="match status" value="1"/>
</dbReference>
<dbReference type="InterPro" id="IPR050430">
    <property type="entry name" value="Peptidase_S1"/>
</dbReference>
<dbReference type="KEGG" id="csol:105361802"/>
<name>A0AAJ7DV06_9HYME</name>
<keyword evidence="4" id="KW-1015">Disulfide bond</keyword>
<dbReference type="GeneID" id="105361802"/>
<accession>A0AAJ7DV06</accession>
<dbReference type="PANTHER" id="PTHR24276">
    <property type="entry name" value="POLYSERASE-RELATED"/>
    <property type="match status" value="1"/>
</dbReference>
<feature type="domain" description="Peptidase S1" evidence="5">
    <location>
        <begin position="1"/>
        <end position="128"/>
    </location>
</feature>
<keyword evidence="1" id="KW-0645">Protease</keyword>
<organism evidence="6 7">
    <name type="scientific">Ceratosolen solmsi marchali</name>
    <dbReference type="NCBI Taxonomy" id="326594"/>
    <lineage>
        <taxon>Eukaryota</taxon>
        <taxon>Metazoa</taxon>
        <taxon>Ecdysozoa</taxon>
        <taxon>Arthropoda</taxon>
        <taxon>Hexapoda</taxon>
        <taxon>Insecta</taxon>
        <taxon>Pterygota</taxon>
        <taxon>Neoptera</taxon>
        <taxon>Endopterygota</taxon>
        <taxon>Hymenoptera</taxon>
        <taxon>Apocrita</taxon>
        <taxon>Proctotrupomorpha</taxon>
        <taxon>Chalcidoidea</taxon>
        <taxon>Agaonidae</taxon>
        <taxon>Agaoninae</taxon>
        <taxon>Ceratosolen</taxon>
    </lineage>
</organism>
<dbReference type="Proteomes" id="UP000695007">
    <property type="component" value="Unplaced"/>
</dbReference>
<keyword evidence="2" id="KW-0378">Hydrolase</keyword>
<evidence type="ECO:0000313" key="6">
    <source>
        <dbReference type="Proteomes" id="UP000695007"/>
    </source>
</evidence>
<evidence type="ECO:0000256" key="4">
    <source>
        <dbReference type="ARBA" id="ARBA00023157"/>
    </source>
</evidence>
<keyword evidence="3" id="KW-0720">Serine protease</keyword>
<sequence length="130" mass="14581">MSGRTKLNYNLVMTGWGHVGRGILPETSDILCTVNEPKVPIRTCQESIRQAFNWVELNDLQICTRPLDGSDLACMGDFGGPLIQYDSNNKPEIIGIRTWTMIACNTNGVPPIYARIPSFVKWINKNINQN</sequence>
<dbReference type="RefSeq" id="XP_011497386.1">
    <property type="nucleotide sequence ID" value="XM_011499084.1"/>
</dbReference>
<evidence type="ECO:0000259" key="5">
    <source>
        <dbReference type="PROSITE" id="PS50240"/>
    </source>
</evidence>
<dbReference type="AlphaFoldDB" id="A0AAJ7DV06"/>
<dbReference type="PROSITE" id="PS50240">
    <property type="entry name" value="TRYPSIN_DOM"/>
    <property type="match status" value="1"/>
</dbReference>
<evidence type="ECO:0000256" key="1">
    <source>
        <dbReference type="ARBA" id="ARBA00022670"/>
    </source>
</evidence>
<evidence type="ECO:0000313" key="7">
    <source>
        <dbReference type="RefSeq" id="XP_011497386.1"/>
    </source>
</evidence>
<dbReference type="Gene3D" id="2.40.10.10">
    <property type="entry name" value="Trypsin-like serine proteases"/>
    <property type="match status" value="1"/>
</dbReference>
<dbReference type="GO" id="GO:0004252">
    <property type="term" value="F:serine-type endopeptidase activity"/>
    <property type="evidence" value="ECO:0007669"/>
    <property type="project" value="InterPro"/>
</dbReference>
<dbReference type="GO" id="GO:0006508">
    <property type="term" value="P:proteolysis"/>
    <property type="evidence" value="ECO:0007669"/>
    <property type="project" value="UniProtKB-KW"/>
</dbReference>